<sequence>MMLMEKSYPIHESVVSWMQDALATIYSIYKNNLKGEQLCNVNMFLVMP</sequence>
<protein>
    <submittedName>
        <fullName evidence="1">Uncharacterized protein</fullName>
    </submittedName>
</protein>
<dbReference type="Proteomes" id="UP000028487">
    <property type="component" value="Unassembled WGS sequence"/>
</dbReference>
<name>A0A077NSK9_XENBV</name>
<accession>A0A077NSK9</accession>
<evidence type="ECO:0000313" key="2">
    <source>
        <dbReference type="Proteomes" id="UP000028487"/>
    </source>
</evidence>
<evidence type="ECO:0000313" key="1">
    <source>
        <dbReference type="EMBL" id="CDH01559.1"/>
    </source>
</evidence>
<gene>
    <name evidence="1" type="ORF">XBFM1_2200039</name>
</gene>
<dbReference type="AlphaFoldDB" id="A0A077NSK9"/>
<comment type="caution">
    <text evidence="1">The sequence shown here is derived from an EMBL/GenBank/DDBJ whole genome shotgun (WGS) entry which is preliminary data.</text>
</comment>
<proteinExistence type="predicted"/>
<organism evidence="1 2">
    <name type="scientific">Xenorhabdus bovienii str. feltiae Moldova</name>
    <dbReference type="NCBI Taxonomy" id="1398200"/>
    <lineage>
        <taxon>Bacteria</taxon>
        <taxon>Pseudomonadati</taxon>
        <taxon>Pseudomonadota</taxon>
        <taxon>Gammaproteobacteria</taxon>
        <taxon>Enterobacterales</taxon>
        <taxon>Morganellaceae</taxon>
        <taxon>Xenorhabdus</taxon>
    </lineage>
</organism>
<reference evidence="1" key="1">
    <citation type="submission" date="2013-07" db="EMBL/GenBank/DDBJ databases">
        <title>Sub-species coevolution in mutualistic symbiosis.</title>
        <authorList>
            <person name="Murfin K."/>
            <person name="Klassen J."/>
            <person name="Lee M."/>
            <person name="Forst S."/>
            <person name="Stock P."/>
            <person name="Goodrich-Blair H."/>
        </authorList>
    </citation>
    <scope>NUCLEOTIDE SEQUENCE [LARGE SCALE GENOMIC DNA]</scope>
    <source>
        <strain evidence="1">Feltiae Moldova</strain>
    </source>
</reference>
<dbReference type="HOGENOM" id="CLU_3159438_0_0_6"/>
<dbReference type="EMBL" id="CBSV010000136">
    <property type="protein sequence ID" value="CDH01559.1"/>
    <property type="molecule type" value="Genomic_DNA"/>
</dbReference>